<organism evidence="3 4">
    <name type="scientific">Thermosyntropha lipolytica DSM 11003</name>
    <dbReference type="NCBI Taxonomy" id="1123382"/>
    <lineage>
        <taxon>Bacteria</taxon>
        <taxon>Bacillati</taxon>
        <taxon>Bacillota</taxon>
        <taxon>Clostridia</taxon>
        <taxon>Eubacteriales</taxon>
        <taxon>Syntrophomonadaceae</taxon>
        <taxon>Thermosyntropha</taxon>
    </lineage>
</organism>
<evidence type="ECO:0000259" key="2">
    <source>
        <dbReference type="Pfam" id="PF01558"/>
    </source>
</evidence>
<reference evidence="4" key="1">
    <citation type="submission" date="2016-11" db="EMBL/GenBank/DDBJ databases">
        <authorList>
            <person name="Varghese N."/>
            <person name="Submissions S."/>
        </authorList>
    </citation>
    <scope>NUCLEOTIDE SEQUENCE [LARGE SCALE GENOMIC DNA]</scope>
    <source>
        <strain evidence="4">DSM 11003</strain>
    </source>
</reference>
<dbReference type="Gene3D" id="3.40.920.10">
    <property type="entry name" value="Pyruvate-ferredoxin oxidoreductase, PFOR, domain III"/>
    <property type="match status" value="1"/>
</dbReference>
<protein>
    <submittedName>
        <fullName evidence="3">2-oxoglutarate ferredoxin oxidoreductase subunit gamma</fullName>
    </submittedName>
</protein>
<dbReference type="InterPro" id="IPR002869">
    <property type="entry name" value="Pyrv_flavodox_OxRed_cen"/>
</dbReference>
<gene>
    <name evidence="3" type="ORF">SAMN02745221_01690</name>
</gene>
<dbReference type="AlphaFoldDB" id="A0A1M5Q9P7"/>
<dbReference type="Proteomes" id="UP000242329">
    <property type="component" value="Unassembled WGS sequence"/>
</dbReference>
<keyword evidence="4" id="KW-1185">Reference proteome</keyword>
<dbReference type="PANTHER" id="PTHR42730">
    <property type="entry name" value="2-OXOGLUTARATE SYNTHASE SUBUNIT KORC"/>
    <property type="match status" value="1"/>
</dbReference>
<feature type="domain" description="Pyruvate/ketoisovalerate oxidoreductase catalytic" evidence="2">
    <location>
        <begin position="12"/>
        <end position="176"/>
    </location>
</feature>
<accession>A0A1M5Q9P7</accession>
<evidence type="ECO:0000313" key="4">
    <source>
        <dbReference type="Proteomes" id="UP000242329"/>
    </source>
</evidence>
<dbReference type="InterPro" id="IPR019752">
    <property type="entry name" value="Pyrv/ketoisovalerate_OxRed_cat"/>
</dbReference>
<dbReference type="STRING" id="1123382.SAMN02745221_01690"/>
<dbReference type="EMBL" id="FQWY01000031">
    <property type="protein sequence ID" value="SHH10499.1"/>
    <property type="molecule type" value="Genomic_DNA"/>
</dbReference>
<sequence>MEEKQVLFAGFGGQGVLSMGQFLTHAALSAGKHVSWVPSYGAEMRGGTANCLVTISDEEISSPITENPLMAVILNRPSLDKFENKIKPNGTLVINSSLVDREPRRDDLDVLKLPVNELADRLGNPRGANMILLGAYLEKTKVVEVEKALEYFDVIFKGKSEEVIRKNKEAFLAGVEYARQHW</sequence>
<dbReference type="PANTHER" id="PTHR42730:SF1">
    <property type="entry name" value="2-OXOGLUTARATE SYNTHASE SUBUNIT KORC"/>
    <property type="match status" value="1"/>
</dbReference>
<name>A0A1M5Q9P7_9FIRM</name>
<dbReference type="InterPro" id="IPR052554">
    <property type="entry name" value="2-oxoglutarate_synth_KorC"/>
</dbReference>
<evidence type="ECO:0000256" key="1">
    <source>
        <dbReference type="ARBA" id="ARBA00023002"/>
    </source>
</evidence>
<dbReference type="GO" id="GO:0016903">
    <property type="term" value="F:oxidoreductase activity, acting on the aldehyde or oxo group of donors"/>
    <property type="evidence" value="ECO:0007669"/>
    <property type="project" value="InterPro"/>
</dbReference>
<dbReference type="RefSeq" id="WP_073092796.1">
    <property type="nucleotide sequence ID" value="NZ_FQWY01000031.1"/>
</dbReference>
<dbReference type="SUPFAM" id="SSF53323">
    <property type="entry name" value="Pyruvate-ferredoxin oxidoreductase, PFOR, domain III"/>
    <property type="match status" value="1"/>
</dbReference>
<dbReference type="OrthoDB" id="9789125at2"/>
<evidence type="ECO:0000313" key="3">
    <source>
        <dbReference type="EMBL" id="SHH10499.1"/>
    </source>
</evidence>
<dbReference type="Pfam" id="PF01558">
    <property type="entry name" value="POR"/>
    <property type="match status" value="1"/>
</dbReference>
<keyword evidence="1" id="KW-0560">Oxidoreductase</keyword>
<proteinExistence type="predicted"/>